<organism evidence="3 4">
    <name type="scientific">Lichtheimia ornata</name>
    <dbReference type="NCBI Taxonomy" id="688661"/>
    <lineage>
        <taxon>Eukaryota</taxon>
        <taxon>Fungi</taxon>
        <taxon>Fungi incertae sedis</taxon>
        <taxon>Mucoromycota</taxon>
        <taxon>Mucoromycotina</taxon>
        <taxon>Mucoromycetes</taxon>
        <taxon>Mucorales</taxon>
        <taxon>Lichtheimiaceae</taxon>
        <taxon>Lichtheimia</taxon>
    </lineage>
</organism>
<sequence>MHELNRPKNRSTKQQLQSKQQQQHEPKRTGLINEEQQRRIAARAAKAMEKQIRRRRDHWSLFMWGDRKKAVIKRFPDGTQEILVPQTLTPEQEHYEFPPRSRLLKKLASATAERRRMQPSPSSAAAAAAAPAPANAAPPTTSTINLDHQQQHLPPPTVLPSMSPPKPDPSAIDEWFSSHQQQKDRDVIAWMDQIEQSKEIESNSRRSSARISIASRIPSSSSSASAARRYAEGQQQQQPQPHTFYNDEIIHFRSAAGKRWVPKPSSHVASYTATTPLLPPPEDDSVDKHYVRSSLLRYPQQRKDEAATRIQAFWRGRHERKKPIGGMVRLVGMFHQTLQHHQRQAHHRLAQLEHELKEERHYRQLSQQRLNQLEKSTTTTSSFINKHASLTERLERLEKSLGQESNQRRELQTSLTSAVQQMNQLEKSMMQQAEHGRMARRSLQKQLDQVLLDIRSIRSSRR</sequence>
<feature type="region of interest" description="Disordered" evidence="2">
    <location>
        <begin position="198"/>
        <end position="242"/>
    </location>
</feature>
<dbReference type="Proteomes" id="UP001234581">
    <property type="component" value="Unassembled WGS sequence"/>
</dbReference>
<feature type="region of interest" description="Disordered" evidence="2">
    <location>
        <begin position="109"/>
        <end position="183"/>
    </location>
</feature>
<dbReference type="GeneID" id="83213183"/>
<feature type="compositionally biased region" description="Low complexity" evidence="2">
    <location>
        <begin position="205"/>
        <end position="241"/>
    </location>
</feature>
<gene>
    <name evidence="3" type="ORF">O0I10_005771</name>
</gene>
<evidence type="ECO:0000313" key="3">
    <source>
        <dbReference type="EMBL" id="KAJ8658419.1"/>
    </source>
</evidence>
<dbReference type="RefSeq" id="XP_058343332.1">
    <property type="nucleotide sequence ID" value="XM_058485809.1"/>
</dbReference>
<feature type="compositionally biased region" description="Polar residues" evidence="2">
    <location>
        <begin position="140"/>
        <end position="152"/>
    </location>
</feature>
<dbReference type="EMBL" id="JARTCD010000024">
    <property type="protein sequence ID" value="KAJ8658419.1"/>
    <property type="molecule type" value="Genomic_DNA"/>
</dbReference>
<evidence type="ECO:0000256" key="2">
    <source>
        <dbReference type="SAM" id="MobiDB-lite"/>
    </source>
</evidence>
<feature type="compositionally biased region" description="Low complexity" evidence="2">
    <location>
        <begin position="119"/>
        <end position="139"/>
    </location>
</feature>
<reference evidence="3 4" key="1">
    <citation type="submission" date="2023-03" db="EMBL/GenBank/DDBJ databases">
        <title>Genome sequence of Lichtheimia ornata CBS 291.66.</title>
        <authorList>
            <person name="Mohabir J.T."/>
            <person name="Shea T.P."/>
            <person name="Kurbessoian T."/>
            <person name="Berby B."/>
            <person name="Fontaine J."/>
            <person name="Livny J."/>
            <person name="Gnirke A."/>
            <person name="Stajich J.E."/>
            <person name="Cuomo C.A."/>
        </authorList>
    </citation>
    <scope>NUCLEOTIDE SEQUENCE [LARGE SCALE GENOMIC DNA]</scope>
    <source>
        <strain evidence="3">CBS 291.66</strain>
    </source>
</reference>
<keyword evidence="1" id="KW-0175">Coiled coil</keyword>
<accession>A0AAD7V319</accession>
<dbReference type="PROSITE" id="PS50096">
    <property type="entry name" value="IQ"/>
    <property type="match status" value="1"/>
</dbReference>
<evidence type="ECO:0000313" key="4">
    <source>
        <dbReference type="Proteomes" id="UP001234581"/>
    </source>
</evidence>
<feature type="region of interest" description="Disordered" evidence="2">
    <location>
        <begin position="1"/>
        <end position="44"/>
    </location>
</feature>
<keyword evidence="4" id="KW-1185">Reference proteome</keyword>
<comment type="caution">
    <text evidence="3">The sequence shown here is derived from an EMBL/GenBank/DDBJ whole genome shotgun (WGS) entry which is preliminary data.</text>
</comment>
<proteinExistence type="predicted"/>
<dbReference type="AlphaFoldDB" id="A0AAD7V319"/>
<feature type="coiled-coil region" evidence="1">
    <location>
        <begin position="387"/>
        <end position="428"/>
    </location>
</feature>
<protein>
    <submittedName>
        <fullName evidence="3">Uncharacterized protein</fullName>
    </submittedName>
</protein>
<name>A0AAD7V319_9FUNG</name>
<evidence type="ECO:0000256" key="1">
    <source>
        <dbReference type="SAM" id="Coils"/>
    </source>
</evidence>
<feature type="compositionally biased region" description="Pro residues" evidence="2">
    <location>
        <begin position="153"/>
        <end position="168"/>
    </location>
</feature>